<dbReference type="AlphaFoldDB" id="A0A6J6EDK5"/>
<sequence>MHNVVIVGAGPAGLSAALAAAAAGAPVLLIDSNPRLGGQYWRMSSDDVGSQRDQHFDLDTGLILINAVKARKEIEVLSGAQIWSATHKDGVNTLRVIQNGVEKIINTKNLILCTGAYDRTLPFPGWDTPGVMTPGGVQSLLKGHGVLAGKKVVVAGSGPFLLPVAAGVVKAGGEVVELLEANNSARWLLSPFVMLENVGKLKEAFYYVKTISQAKVRARFATAVIAAHKNSEGNLESVDVATIRGNFKVKKVRNVKCDVAAVGWGFTADTSLAGALGCKQIVAKDGGVVVSADGNQQSSIPGVFVAGEITGIGGAELSMAEGVIAGISAAKFVGCKVEILKAHRKRRAKRQRFADALIKSYPVKAGWISWLNDQTVICRCEEVTVGNLKYAVNELGATDSRTAKLLTRCGMGLCQGRVCGRSVVDLVASELKISPTDTDRYSAANRPIITPIPLGVLAVGE</sequence>
<protein>
    <submittedName>
        <fullName evidence="4">Unannotated protein</fullName>
    </submittedName>
</protein>
<dbReference type="PIRSF" id="PIRSF037495">
    <property type="entry name" value="Opine_OX_OoxA/HcnB"/>
    <property type="match status" value="1"/>
</dbReference>
<dbReference type="GO" id="GO:0016491">
    <property type="term" value="F:oxidoreductase activity"/>
    <property type="evidence" value="ECO:0007669"/>
    <property type="project" value="UniProtKB-KW"/>
</dbReference>
<dbReference type="CDD" id="cd19946">
    <property type="entry name" value="GlpA-like_Fer2_BFD-like"/>
    <property type="match status" value="1"/>
</dbReference>
<dbReference type="InterPro" id="IPR017224">
    <property type="entry name" value="Opine_Oxase_asu/HCN_bsu"/>
</dbReference>
<keyword evidence="1" id="KW-0560">Oxidoreductase</keyword>
<feature type="domain" description="FAD/NAD(P)-binding" evidence="3">
    <location>
        <begin position="3"/>
        <end position="314"/>
    </location>
</feature>
<feature type="domain" description="BFD-like [2Fe-2S]-binding" evidence="2">
    <location>
        <begin position="376"/>
        <end position="428"/>
    </location>
</feature>
<gene>
    <name evidence="4" type="ORF">UFOPK1766_00008</name>
</gene>
<dbReference type="Gene3D" id="1.10.10.1100">
    <property type="entry name" value="BFD-like [2Fe-2S]-binding domain"/>
    <property type="match status" value="1"/>
</dbReference>
<organism evidence="4">
    <name type="scientific">freshwater metagenome</name>
    <dbReference type="NCBI Taxonomy" id="449393"/>
    <lineage>
        <taxon>unclassified sequences</taxon>
        <taxon>metagenomes</taxon>
        <taxon>ecological metagenomes</taxon>
    </lineage>
</organism>
<dbReference type="PANTHER" id="PTHR42949">
    <property type="entry name" value="ANAEROBIC GLYCEROL-3-PHOSPHATE DEHYDROGENASE SUBUNIT B"/>
    <property type="match status" value="1"/>
</dbReference>
<dbReference type="Pfam" id="PF07992">
    <property type="entry name" value="Pyr_redox_2"/>
    <property type="match status" value="1"/>
</dbReference>
<dbReference type="EMBL" id="CAEZTW010000001">
    <property type="protein sequence ID" value="CAB4573946.1"/>
    <property type="molecule type" value="Genomic_DNA"/>
</dbReference>
<evidence type="ECO:0000256" key="1">
    <source>
        <dbReference type="ARBA" id="ARBA00023002"/>
    </source>
</evidence>
<dbReference type="Gene3D" id="3.50.50.60">
    <property type="entry name" value="FAD/NAD(P)-binding domain"/>
    <property type="match status" value="2"/>
</dbReference>
<dbReference type="SUPFAM" id="SSF51905">
    <property type="entry name" value="FAD/NAD(P)-binding domain"/>
    <property type="match status" value="1"/>
</dbReference>
<dbReference type="InterPro" id="IPR036188">
    <property type="entry name" value="FAD/NAD-bd_sf"/>
</dbReference>
<dbReference type="PRINTS" id="PR00368">
    <property type="entry name" value="FADPNR"/>
</dbReference>
<name>A0A6J6EDK5_9ZZZZ</name>
<dbReference type="InterPro" id="IPR051691">
    <property type="entry name" value="Metab_Enz_Cyan_OpOx_G3PDH"/>
</dbReference>
<dbReference type="InterPro" id="IPR023753">
    <property type="entry name" value="FAD/NAD-binding_dom"/>
</dbReference>
<evidence type="ECO:0000313" key="4">
    <source>
        <dbReference type="EMBL" id="CAB4573946.1"/>
    </source>
</evidence>
<reference evidence="4" key="1">
    <citation type="submission" date="2020-05" db="EMBL/GenBank/DDBJ databases">
        <authorList>
            <person name="Chiriac C."/>
            <person name="Salcher M."/>
            <person name="Ghai R."/>
            <person name="Kavagutti S V."/>
        </authorList>
    </citation>
    <scope>NUCLEOTIDE SEQUENCE</scope>
</reference>
<accession>A0A6J6EDK5</accession>
<dbReference type="Pfam" id="PF04324">
    <property type="entry name" value="Fer2_BFD"/>
    <property type="match status" value="1"/>
</dbReference>
<dbReference type="InterPro" id="IPR007419">
    <property type="entry name" value="BFD-like_2Fe2S-bd_dom"/>
</dbReference>
<dbReference type="InterPro" id="IPR041854">
    <property type="entry name" value="BFD-like_2Fe2S-bd_dom_sf"/>
</dbReference>
<dbReference type="PRINTS" id="PR00469">
    <property type="entry name" value="PNDRDTASEII"/>
</dbReference>
<evidence type="ECO:0000259" key="3">
    <source>
        <dbReference type="Pfam" id="PF07992"/>
    </source>
</evidence>
<dbReference type="PANTHER" id="PTHR42949:SF3">
    <property type="entry name" value="ANAEROBIC GLYCEROL-3-PHOSPHATE DEHYDROGENASE SUBUNIT B"/>
    <property type="match status" value="1"/>
</dbReference>
<proteinExistence type="predicted"/>
<evidence type="ECO:0000259" key="2">
    <source>
        <dbReference type="Pfam" id="PF04324"/>
    </source>
</evidence>